<dbReference type="Proteomes" id="UP000516260">
    <property type="component" value="Chromosome 8"/>
</dbReference>
<evidence type="ECO:0000259" key="1">
    <source>
        <dbReference type="PROSITE" id="PS50057"/>
    </source>
</evidence>
<dbReference type="PANTHER" id="PTHR46221:SF2">
    <property type="entry name" value="FERM AND PDZ DOMAIN-CONTAINING PROTEIN 1"/>
    <property type="match status" value="1"/>
</dbReference>
<dbReference type="CDD" id="cd14473">
    <property type="entry name" value="FERM_B-lobe"/>
    <property type="match status" value="1"/>
</dbReference>
<dbReference type="Gene3D" id="1.20.80.10">
    <property type="match status" value="1"/>
</dbReference>
<feature type="non-terminal residue" evidence="2">
    <location>
        <position position="303"/>
    </location>
</feature>
<dbReference type="PANTHER" id="PTHR46221">
    <property type="entry name" value="FERM AND PDZ DOMAIN-CONTAINING PROTEIN FAMILY MEMBER"/>
    <property type="match status" value="1"/>
</dbReference>
<dbReference type="Pfam" id="PF00373">
    <property type="entry name" value="FERM_M"/>
    <property type="match status" value="1"/>
</dbReference>
<comment type="caution">
    <text evidence="2">The sequence shown here is derived from an EMBL/GenBank/DDBJ whole genome shotgun (WGS) entry which is preliminary data.</text>
</comment>
<name>A0A4Z2B2R4_9TELE</name>
<evidence type="ECO:0000313" key="2">
    <source>
        <dbReference type="EMBL" id="TNM86265.1"/>
    </source>
</evidence>
<proteinExistence type="predicted"/>
<dbReference type="InterPro" id="IPR035963">
    <property type="entry name" value="FERM_2"/>
</dbReference>
<dbReference type="SUPFAM" id="SSF47031">
    <property type="entry name" value="Second domain of FERM"/>
    <property type="match status" value="1"/>
</dbReference>
<dbReference type="InterPro" id="IPR019749">
    <property type="entry name" value="Band_41_domain"/>
</dbReference>
<dbReference type="EMBL" id="SWLE01000021">
    <property type="protein sequence ID" value="TNM86265.1"/>
    <property type="molecule type" value="Genomic_DNA"/>
</dbReference>
<protein>
    <recommendedName>
        <fullName evidence="1">FERM domain-containing protein</fullName>
    </recommendedName>
</protein>
<gene>
    <name evidence="2" type="ORF">fugu_008536</name>
</gene>
<dbReference type="InterPro" id="IPR029071">
    <property type="entry name" value="Ubiquitin-like_domsf"/>
</dbReference>
<feature type="domain" description="FERM" evidence="1">
    <location>
        <begin position="59"/>
        <end position="303"/>
    </location>
</feature>
<evidence type="ECO:0000313" key="3">
    <source>
        <dbReference type="Proteomes" id="UP000516260"/>
    </source>
</evidence>
<dbReference type="SUPFAM" id="SSF54236">
    <property type="entry name" value="Ubiquitin-like"/>
    <property type="match status" value="1"/>
</dbReference>
<dbReference type="Pfam" id="PF21989">
    <property type="entry name" value="RA_2"/>
    <property type="match status" value="1"/>
</dbReference>
<keyword evidence="3" id="KW-1185">Reference proteome</keyword>
<dbReference type="Gene3D" id="3.10.20.90">
    <property type="entry name" value="Phosphatidylinositol 3-kinase Catalytic Subunit, Chain A, domain 1"/>
    <property type="match status" value="1"/>
</dbReference>
<dbReference type="SMART" id="SM00295">
    <property type="entry name" value="B41"/>
    <property type="match status" value="1"/>
</dbReference>
<organism evidence="2 3">
    <name type="scientific">Takifugu bimaculatus</name>
    <dbReference type="NCBI Taxonomy" id="433685"/>
    <lineage>
        <taxon>Eukaryota</taxon>
        <taxon>Metazoa</taxon>
        <taxon>Chordata</taxon>
        <taxon>Craniata</taxon>
        <taxon>Vertebrata</taxon>
        <taxon>Euteleostomi</taxon>
        <taxon>Actinopterygii</taxon>
        <taxon>Neopterygii</taxon>
        <taxon>Teleostei</taxon>
        <taxon>Neoteleostei</taxon>
        <taxon>Acanthomorphata</taxon>
        <taxon>Eupercaria</taxon>
        <taxon>Tetraodontiformes</taxon>
        <taxon>Tetradontoidea</taxon>
        <taxon>Tetraodontidae</taxon>
        <taxon>Takifugu</taxon>
    </lineage>
</organism>
<sequence>ECQESLTMTVLRTMLGPKSSFITPEKRAKLRSNPVKVHFAEEVEVNGHAQGNSLLFLPNVLKVYLENGQTKAFKFEPSTTVKDIVMTLKEKLSLSRIEHFALALEQQPGVTKLLLLHDEERIEQVVQKKEARDYRCLFRVCFMPKNLHSLLDQDPATFMYLYLQGVNDVLQERFAVEMRCNTALRLAALHIQERLASCGQSPKTNLKTLTKTWSIDNFVSSTLLRNMREKELRKAIGYHMKKSQSQHDPKQRGLSVDQARINYLEELSELKSFGGKSFSATMMMTPKSTGCLLKKVQKSVKIQ</sequence>
<dbReference type="InterPro" id="IPR019748">
    <property type="entry name" value="FERM_central"/>
</dbReference>
<dbReference type="InterPro" id="IPR000299">
    <property type="entry name" value="FERM_domain"/>
</dbReference>
<dbReference type="AlphaFoldDB" id="A0A4Z2B2R4"/>
<reference evidence="2 3" key="1">
    <citation type="submission" date="2019-04" db="EMBL/GenBank/DDBJ databases">
        <title>The sequence and de novo assembly of Takifugu bimaculatus genome using PacBio and Hi-C technologies.</title>
        <authorList>
            <person name="Xu P."/>
            <person name="Liu B."/>
            <person name="Zhou Z."/>
        </authorList>
    </citation>
    <scope>NUCLEOTIDE SEQUENCE [LARGE SCALE GENOMIC DNA]</scope>
    <source>
        <strain evidence="2">TB-2018</strain>
        <tissue evidence="2">Muscle</tissue>
    </source>
</reference>
<accession>A0A4Z2B2R4</accession>
<dbReference type="InterPro" id="IPR014352">
    <property type="entry name" value="FERM/acyl-CoA-bd_prot_sf"/>
</dbReference>
<dbReference type="PROSITE" id="PS50057">
    <property type="entry name" value="FERM_3"/>
    <property type="match status" value="1"/>
</dbReference>